<organism evidence="5 6">
    <name type="scientific">Lentibacillus populi</name>
    <dbReference type="NCBI Taxonomy" id="1827502"/>
    <lineage>
        <taxon>Bacteria</taxon>
        <taxon>Bacillati</taxon>
        <taxon>Bacillota</taxon>
        <taxon>Bacilli</taxon>
        <taxon>Bacillales</taxon>
        <taxon>Bacillaceae</taxon>
        <taxon>Lentibacillus</taxon>
    </lineage>
</organism>
<dbReference type="InterPro" id="IPR052700">
    <property type="entry name" value="Carb_kinase_PfkB-like"/>
</dbReference>
<dbReference type="InterPro" id="IPR002173">
    <property type="entry name" value="Carboh/pur_kinase_PfkB_CS"/>
</dbReference>
<comment type="similarity">
    <text evidence="1">Belongs to the carbohydrate kinase PfkB family.</text>
</comment>
<dbReference type="Proteomes" id="UP000621492">
    <property type="component" value="Unassembled WGS sequence"/>
</dbReference>
<evidence type="ECO:0000256" key="3">
    <source>
        <dbReference type="ARBA" id="ARBA00022777"/>
    </source>
</evidence>
<dbReference type="InterPro" id="IPR011611">
    <property type="entry name" value="PfkB_dom"/>
</dbReference>
<gene>
    <name evidence="5" type="primary">frlD</name>
    <name evidence="5" type="ORF">GCM10011409_35420</name>
</gene>
<keyword evidence="3 5" id="KW-0418">Kinase</keyword>
<dbReference type="PANTHER" id="PTHR43320:SF2">
    <property type="entry name" value="2-DEHYDRO-3-DEOXYGLUCONOKINASE_2-DEHYDRO-3-DEOXYGALACTONOKINASE"/>
    <property type="match status" value="1"/>
</dbReference>
<evidence type="ECO:0000313" key="6">
    <source>
        <dbReference type="Proteomes" id="UP000621492"/>
    </source>
</evidence>
<dbReference type="Gene3D" id="3.40.1190.20">
    <property type="match status" value="1"/>
</dbReference>
<evidence type="ECO:0000256" key="2">
    <source>
        <dbReference type="ARBA" id="ARBA00022679"/>
    </source>
</evidence>
<keyword evidence="6" id="KW-1185">Reference proteome</keyword>
<sequence>MNIITIGDNVVDCYLDRDEYFPGGNAVNVAVNCKRSGAEKVGYIGVFATDDKADHLKYALGLEGVNYNLSRVVKGVSGQPKVNLTNDGDRVFVSSPQNTVQHKVKLRLVEEDYEYIDQFDICHTSCYSFLEEELPKLSRHIKVSFDFSENYNWEYLEKVCPHISIGFFSGASLTDAEIESLIKKLSEYDLETIGITRGSKPAIFIHNGNRYLQEVDNVEVIDTMGAGDSFIGGFLTDYFTNKDIKKALQFAAKRSGVTCGFYGGFGYPKEMK</sequence>
<evidence type="ECO:0000256" key="1">
    <source>
        <dbReference type="ARBA" id="ARBA00010688"/>
    </source>
</evidence>
<accession>A0A9W5U0U0</accession>
<evidence type="ECO:0000313" key="5">
    <source>
        <dbReference type="EMBL" id="GGB54709.1"/>
    </source>
</evidence>
<dbReference type="PROSITE" id="PS00584">
    <property type="entry name" value="PFKB_KINASES_2"/>
    <property type="match status" value="1"/>
</dbReference>
<dbReference type="PANTHER" id="PTHR43320">
    <property type="entry name" value="SUGAR KINASE"/>
    <property type="match status" value="1"/>
</dbReference>
<dbReference type="InterPro" id="IPR029056">
    <property type="entry name" value="Ribokinase-like"/>
</dbReference>
<reference evidence="5" key="1">
    <citation type="journal article" date="2014" name="Int. J. Syst. Evol. Microbiol.">
        <title>Complete genome sequence of Corynebacterium casei LMG S-19264T (=DSM 44701T), isolated from a smear-ripened cheese.</title>
        <authorList>
            <consortium name="US DOE Joint Genome Institute (JGI-PGF)"/>
            <person name="Walter F."/>
            <person name="Albersmeier A."/>
            <person name="Kalinowski J."/>
            <person name="Ruckert C."/>
        </authorList>
    </citation>
    <scope>NUCLEOTIDE SEQUENCE</scope>
    <source>
        <strain evidence="5">CGMCC 1.15454</strain>
    </source>
</reference>
<comment type="caution">
    <text evidence="5">The sequence shown here is derived from an EMBL/GenBank/DDBJ whole genome shotgun (WGS) entry which is preliminary data.</text>
</comment>
<evidence type="ECO:0000259" key="4">
    <source>
        <dbReference type="Pfam" id="PF00294"/>
    </source>
</evidence>
<dbReference type="SUPFAM" id="SSF53613">
    <property type="entry name" value="Ribokinase-like"/>
    <property type="match status" value="1"/>
</dbReference>
<name>A0A9W5U0U0_9BACI</name>
<reference evidence="5" key="2">
    <citation type="submission" date="2020-09" db="EMBL/GenBank/DDBJ databases">
        <authorList>
            <person name="Sun Q."/>
            <person name="Zhou Y."/>
        </authorList>
    </citation>
    <scope>NUCLEOTIDE SEQUENCE</scope>
    <source>
        <strain evidence="5">CGMCC 1.15454</strain>
    </source>
</reference>
<keyword evidence="2" id="KW-0808">Transferase</keyword>
<dbReference type="GO" id="GO:0016301">
    <property type="term" value="F:kinase activity"/>
    <property type="evidence" value="ECO:0007669"/>
    <property type="project" value="UniProtKB-KW"/>
</dbReference>
<feature type="domain" description="Carbohydrate kinase PfkB" evidence="4">
    <location>
        <begin position="16"/>
        <end position="259"/>
    </location>
</feature>
<dbReference type="EMBL" id="BMJD01000037">
    <property type="protein sequence ID" value="GGB54709.1"/>
    <property type="molecule type" value="Genomic_DNA"/>
</dbReference>
<protein>
    <submittedName>
        <fullName evidence="5">Fructosamine kinase FrlD</fullName>
    </submittedName>
</protein>
<dbReference type="AlphaFoldDB" id="A0A9W5U0U0"/>
<proteinExistence type="inferred from homology"/>
<dbReference type="Pfam" id="PF00294">
    <property type="entry name" value="PfkB"/>
    <property type="match status" value="1"/>
</dbReference>
<dbReference type="RefSeq" id="WP_088052575.1">
    <property type="nucleotide sequence ID" value="NZ_BMJD01000037.1"/>
</dbReference>